<keyword evidence="1" id="KW-0479">Metal-binding</keyword>
<reference evidence="7 8" key="1">
    <citation type="submission" date="2019-12" db="EMBL/GenBank/DDBJ databases">
        <title>Chromosome-level assembly of the Caenorhabditis remanei genome.</title>
        <authorList>
            <person name="Teterina A.A."/>
            <person name="Willis J.H."/>
            <person name="Phillips P.C."/>
        </authorList>
    </citation>
    <scope>NUCLEOTIDE SEQUENCE [LARGE SCALE GENOMIC DNA]</scope>
    <source>
        <strain evidence="7 8">PX506</strain>
        <tissue evidence="7">Whole organism</tissue>
    </source>
</reference>
<organism evidence="7 8">
    <name type="scientific">Caenorhabditis remanei</name>
    <name type="common">Caenorhabditis vulgaris</name>
    <dbReference type="NCBI Taxonomy" id="31234"/>
    <lineage>
        <taxon>Eukaryota</taxon>
        <taxon>Metazoa</taxon>
        <taxon>Ecdysozoa</taxon>
        <taxon>Nematoda</taxon>
        <taxon>Chromadorea</taxon>
        <taxon>Rhabditida</taxon>
        <taxon>Rhabditina</taxon>
        <taxon>Rhabditomorpha</taxon>
        <taxon>Rhabditoidea</taxon>
        <taxon>Rhabditidae</taxon>
        <taxon>Peloderinae</taxon>
        <taxon>Caenorhabditis</taxon>
    </lineage>
</organism>
<dbReference type="InterPro" id="IPR017907">
    <property type="entry name" value="Znf_RING_CS"/>
</dbReference>
<gene>
    <name evidence="7" type="ORF">GCK72_010795</name>
</gene>
<dbReference type="InterPro" id="IPR013083">
    <property type="entry name" value="Znf_RING/FYVE/PHD"/>
</dbReference>
<dbReference type="GeneID" id="9811757"/>
<evidence type="ECO:0000259" key="6">
    <source>
        <dbReference type="PROSITE" id="PS50089"/>
    </source>
</evidence>
<dbReference type="EMBL" id="WUAV01000003">
    <property type="protein sequence ID" value="KAF1762533.1"/>
    <property type="molecule type" value="Genomic_DNA"/>
</dbReference>
<dbReference type="InterPro" id="IPR001841">
    <property type="entry name" value="Znf_RING"/>
</dbReference>
<feature type="domain" description="RING-type" evidence="6">
    <location>
        <begin position="164"/>
        <end position="214"/>
    </location>
</feature>
<dbReference type="SMART" id="SM00184">
    <property type="entry name" value="RING"/>
    <property type="match status" value="1"/>
</dbReference>
<dbReference type="InterPro" id="IPR052667">
    <property type="entry name" value="E3_ubiquitin-ligase_RING"/>
</dbReference>
<comment type="caution">
    <text evidence="7">The sequence shown here is derived from an EMBL/GenBank/DDBJ whole genome shotgun (WGS) entry which is preliminary data.</text>
</comment>
<dbReference type="PANTHER" id="PTHR47156">
    <property type="entry name" value="PROTEIN CBG20824"/>
    <property type="match status" value="1"/>
</dbReference>
<dbReference type="CTD" id="9811757"/>
<keyword evidence="2 4" id="KW-0863">Zinc-finger</keyword>
<dbReference type="RefSeq" id="XP_053587617.1">
    <property type="nucleotide sequence ID" value="XM_053728040.1"/>
</dbReference>
<keyword evidence="5" id="KW-0732">Signal</keyword>
<protein>
    <recommendedName>
        <fullName evidence="6">RING-type domain-containing protein</fullName>
    </recommendedName>
</protein>
<feature type="chain" id="PRO_5025493826" description="RING-type domain-containing protein" evidence="5">
    <location>
        <begin position="18"/>
        <end position="239"/>
    </location>
</feature>
<dbReference type="AlphaFoldDB" id="A0A6A5H7P6"/>
<evidence type="ECO:0000256" key="2">
    <source>
        <dbReference type="ARBA" id="ARBA00022771"/>
    </source>
</evidence>
<dbReference type="Pfam" id="PF00097">
    <property type="entry name" value="zf-C3HC4"/>
    <property type="match status" value="1"/>
</dbReference>
<dbReference type="InterPro" id="IPR018957">
    <property type="entry name" value="Znf_C3HC4_RING-type"/>
</dbReference>
<evidence type="ECO:0000313" key="7">
    <source>
        <dbReference type="EMBL" id="KAF1762533.1"/>
    </source>
</evidence>
<dbReference type="PANTHER" id="PTHR47156:SF7">
    <property type="entry name" value="RING-TYPE DOMAIN-CONTAINING PROTEIN"/>
    <property type="match status" value="1"/>
</dbReference>
<keyword evidence="3" id="KW-0862">Zinc</keyword>
<evidence type="ECO:0000256" key="3">
    <source>
        <dbReference type="ARBA" id="ARBA00022833"/>
    </source>
</evidence>
<feature type="signal peptide" evidence="5">
    <location>
        <begin position="1"/>
        <end position="17"/>
    </location>
</feature>
<evidence type="ECO:0000256" key="4">
    <source>
        <dbReference type="PROSITE-ProRule" id="PRU00175"/>
    </source>
</evidence>
<dbReference type="KEGG" id="crq:GCK72_010795"/>
<proteinExistence type="predicted"/>
<dbReference type="Proteomes" id="UP000483820">
    <property type="component" value="Chromosome III"/>
</dbReference>
<sequence length="239" mass="28299">MMTRLLTIAFFSILSQTWVLLDNGNFTIQCYCFFVLNTSFVIIQHVLCASANTRLPNYDDHPIVKKNCLKVTILFSGMIICSTKAQNFFMFLSQCYFQPMFYAWLLDFHIVFYDEYFYIDDCRDRILRMRRRREEMRGSFVKIITIKKLIKLPIRSGSVDILECIICQLKYNDFEENRFPRIMKECGHSLCTECVNLLISKTTLRNIIQCPYCRRPSIANIKNISKNYALLDVIRESKE</sequence>
<evidence type="ECO:0000313" key="8">
    <source>
        <dbReference type="Proteomes" id="UP000483820"/>
    </source>
</evidence>
<name>A0A6A5H7P6_CAERE</name>
<dbReference type="PROSITE" id="PS50089">
    <property type="entry name" value="ZF_RING_2"/>
    <property type="match status" value="1"/>
</dbReference>
<evidence type="ECO:0000256" key="1">
    <source>
        <dbReference type="ARBA" id="ARBA00022723"/>
    </source>
</evidence>
<dbReference type="GO" id="GO:0008270">
    <property type="term" value="F:zinc ion binding"/>
    <property type="evidence" value="ECO:0007669"/>
    <property type="project" value="UniProtKB-KW"/>
</dbReference>
<dbReference type="PROSITE" id="PS00518">
    <property type="entry name" value="ZF_RING_1"/>
    <property type="match status" value="1"/>
</dbReference>
<evidence type="ECO:0000256" key="5">
    <source>
        <dbReference type="SAM" id="SignalP"/>
    </source>
</evidence>
<accession>A0A6A5H7P6</accession>
<dbReference type="Gene3D" id="3.30.40.10">
    <property type="entry name" value="Zinc/RING finger domain, C3HC4 (zinc finger)"/>
    <property type="match status" value="1"/>
</dbReference>
<dbReference type="SUPFAM" id="SSF57850">
    <property type="entry name" value="RING/U-box"/>
    <property type="match status" value="1"/>
</dbReference>